<accession>S7RS67</accession>
<dbReference type="EMBL" id="KB469301">
    <property type="protein sequence ID" value="EPQ55874.1"/>
    <property type="molecule type" value="Genomic_DNA"/>
</dbReference>
<feature type="compositionally biased region" description="Low complexity" evidence="1">
    <location>
        <begin position="113"/>
        <end position="129"/>
    </location>
</feature>
<dbReference type="KEGG" id="gtr:GLOTRDRAFT_138627"/>
<feature type="region of interest" description="Disordered" evidence="1">
    <location>
        <begin position="1"/>
        <end position="160"/>
    </location>
</feature>
<dbReference type="eggNOG" id="ENOG502RVD0">
    <property type="taxonomic scope" value="Eukaryota"/>
</dbReference>
<evidence type="ECO:0000256" key="1">
    <source>
        <dbReference type="SAM" id="MobiDB-lite"/>
    </source>
</evidence>
<name>S7RS67_GLOTA</name>
<sequence>MAKKKATAKKEAGAGKKGKKKGGPQTEETPDTPPVVDPFAEEGGEEGENAERDPDTQEQGGDLSAEPEAGAEQAQPTETATGGEQGNAAEKENVEPVSSWDDPWGEVTGGRAGQAATEGETGANGGETAMMESETTPPVEFLHDEPETPADSQPGGQEEAVLSPLDGQFSAFQDFGLTRSQTDPPVIEFLGNEPNETPAMEDPHPVASDVPDPPIIWYCSGTKVTESLGEKIDSKAREDVHKSLPNYSPTTWEEWEQFIADQKEGKGAERDLRRVMCYFSILKINGQGSIQLVSQFAEQPIDLQQGDSMIIPAVDLPPAVFKRDYRRRKTKTKSVFKTPLMNDILIEGRMQVLAIMSYWVPNDQ</sequence>
<dbReference type="RefSeq" id="XP_007865899.1">
    <property type="nucleotide sequence ID" value="XM_007867708.1"/>
</dbReference>
<dbReference type="HOGENOM" id="CLU_760873_0_0_1"/>
<feature type="compositionally biased region" description="Acidic residues" evidence="1">
    <location>
        <begin position="39"/>
        <end position="48"/>
    </location>
</feature>
<evidence type="ECO:0000313" key="2">
    <source>
        <dbReference type="EMBL" id="EPQ55874.1"/>
    </source>
</evidence>
<dbReference type="AlphaFoldDB" id="S7RS67"/>
<gene>
    <name evidence="2" type="ORF">GLOTRDRAFT_138627</name>
</gene>
<reference evidence="2 3" key="1">
    <citation type="journal article" date="2012" name="Science">
        <title>The Paleozoic origin of enzymatic lignin decomposition reconstructed from 31 fungal genomes.</title>
        <authorList>
            <person name="Floudas D."/>
            <person name="Binder M."/>
            <person name="Riley R."/>
            <person name="Barry K."/>
            <person name="Blanchette R.A."/>
            <person name="Henrissat B."/>
            <person name="Martinez A.T."/>
            <person name="Otillar R."/>
            <person name="Spatafora J.W."/>
            <person name="Yadav J.S."/>
            <person name="Aerts A."/>
            <person name="Benoit I."/>
            <person name="Boyd A."/>
            <person name="Carlson A."/>
            <person name="Copeland A."/>
            <person name="Coutinho P.M."/>
            <person name="de Vries R.P."/>
            <person name="Ferreira P."/>
            <person name="Findley K."/>
            <person name="Foster B."/>
            <person name="Gaskell J."/>
            <person name="Glotzer D."/>
            <person name="Gorecki P."/>
            <person name="Heitman J."/>
            <person name="Hesse C."/>
            <person name="Hori C."/>
            <person name="Igarashi K."/>
            <person name="Jurgens J.A."/>
            <person name="Kallen N."/>
            <person name="Kersten P."/>
            <person name="Kohler A."/>
            <person name="Kuees U."/>
            <person name="Kumar T.K.A."/>
            <person name="Kuo A."/>
            <person name="LaButti K."/>
            <person name="Larrondo L.F."/>
            <person name="Lindquist E."/>
            <person name="Ling A."/>
            <person name="Lombard V."/>
            <person name="Lucas S."/>
            <person name="Lundell T."/>
            <person name="Martin R."/>
            <person name="McLaughlin D.J."/>
            <person name="Morgenstern I."/>
            <person name="Morin E."/>
            <person name="Murat C."/>
            <person name="Nagy L.G."/>
            <person name="Nolan M."/>
            <person name="Ohm R.A."/>
            <person name="Patyshakuliyeva A."/>
            <person name="Rokas A."/>
            <person name="Ruiz-Duenas F.J."/>
            <person name="Sabat G."/>
            <person name="Salamov A."/>
            <person name="Samejima M."/>
            <person name="Schmutz J."/>
            <person name="Slot J.C."/>
            <person name="St John F."/>
            <person name="Stenlid J."/>
            <person name="Sun H."/>
            <person name="Sun S."/>
            <person name="Syed K."/>
            <person name="Tsang A."/>
            <person name="Wiebenga A."/>
            <person name="Young D."/>
            <person name="Pisabarro A."/>
            <person name="Eastwood D.C."/>
            <person name="Martin F."/>
            <person name="Cullen D."/>
            <person name="Grigoriev I.V."/>
            <person name="Hibbett D.S."/>
        </authorList>
    </citation>
    <scope>NUCLEOTIDE SEQUENCE [LARGE SCALE GENOMIC DNA]</scope>
    <source>
        <strain evidence="2 3">ATCC 11539</strain>
    </source>
</reference>
<dbReference type="OrthoDB" id="3255601at2759"/>
<protein>
    <submittedName>
        <fullName evidence="2">Uncharacterized protein</fullName>
    </submittedName>
</protein>
<keyword evidence="3" id="KW-1185">Reference proteome</keyword>
<feature type="compositionally biased region" description="Low complexity" evidence="1">
    <location>
        <begin position="66"/>
        <end position="82"/>
    </location>
</feature>
<proteinExistence type="predicted"/>
<dbReference type="Proteomes" id="UP000030669">
    <property type="component" value="Unassembled WGS sequence"/>
</dbReference>
<evidence type="ECO:0000313" key="3">
    <source>
        <dbReference type="Proteomes" id="UP000030669"/>
    </source>
</evidence>
<dbReference type="GeneID" id="19304035"/>
<organism evidence="2 3">
    <name type="scientific">Gloeophyllum trabeum (strain ATCC 11539 / FP-39264 / Madison 617)</name>
    <name type="common">Brown rot fungus</name>
    <dbReference type="NCBI Taxonomy" id="670483"/>
    <lineage>
        <taxon>Eukaryota</taxon>
        <taxon>Fungi</taxon>
        <taxon>Dikarya</taxon>
        <taxon>Basidiomycota</taxon>
        <taxon>Agaricomycotina</taxon>
        <taxon>Agaricomycetes</taxon>
        <taxon>Gloeophyllales</taxon>
        <taxon>Gloeophyllaceae</taxon>
        <taxon>Gloeophyllum</taxon>
    </lineage>
</organism>